<accession>A0A9P1N7H9</accession>
<evidence type="ECO:0000256" key="1">
    <source>
        <dbReference type="SAM" id="MobiDB-lite"/>
    </source>
</evidence>
<dbReference type="Proteomes" id="UP001152747">
    <property type="component" value="Unassembled WGS sequence"/>
</dbReference>
<dbReference type="EMBL" id="CANHGI010000005">
    <property type="protein sequence ID" value="CAI5450672.1"/>
    <property type="molecule type" value="Genomic_DNA"/>
</dbReference>
<feature type="signal peptide" evidence="2">
    <location>
        <begin position="1"/>
        <end position="20"/>
    </location>
</feature>
<gene>
    <name evidence="3" type="ORF">CAMP_LOCUS13309</name>
</gene>
<evidence type="ECO:0008006" key="5">
    <source>
        <dbReference type="Google" id="ProtNLM"/>
    </source>
</evidence>
<keyword evidence="4" id="KW-1185">Reference proteome</keyword>
<proteinExistence type="predicted"/>
<dbReference type="AlphaFoldDB" id="A0A9P1N7H9"/>
<keyword evidence="2" id="KW-0732">Signal</keyword>
<feature type="compositionally biased region" description="Basic and acidic residues" evidence="1">
    <location>
        <begin position="83"/>
        <end position="92"/>
    </location>
</feature>
<feature type="chain" id="PRO_5040442307" description="Cathepsin propeptide inhibitor domain-containing protein" evidence="2">
    <location>
        <begin position="21"/>
        <end position="92"/>
    </location>
</feature>
<sequence length="92" mass="10833">MFLLFQILVTILFLFSPVNCNYNYTSGQVEAYRNFLNEQSRLVSDLFKNYDPDVSGLYTLRSSNFINQSDYEHPPKNATKLPMQHDETNRCR</sequence>
<feature type="region of interest" description="Disordered" evidence="1">
    <location>
        <begin position="69"/>
        <end position="92"/>
    </location>
</feature>
<name>A0A9P1N7H9_9PELO</name>
<evidence type="ECO:0000313" key="3">
    <source>
        <dbReference type="EMBL" id="CAI5450672.1"/>
    </source>
</evidence>
<reference evidence="3" key="1">
    <citation type="submission" date="2022-11" db="EMBL/GenBank/DDBJ databases">
        <authorList>
            <person name="Kikuchi T."/>
        </authorList>
    </citation>
    <scope>NUCLEOTIDE SEQUENCE</scope>
    <source>
        <strain evidence="3">PS1010</strain>
    </source>
</reference>
<evidence type="ECO:0000256" key="2">
    <source>
        <dbReference type="SAM" id="SignalP"/>
    </source>
</evidence>
<protein>
    <recommendedName>
        <fullName evidence="5">Cathepsin propeptide inhibitor domain-containing protein</fullName>
    </recommendedName>
</protein>
<evidence type="ECO:0000313" key="4">
    <source>
        <dbReference type="Proteomes" id="UP001152747"/>
    </source>
</evidence>
<comment type="caution">
    <text evidence="3">The sequence shown here is derived from an EMBL/GenBank/DDBJ whole genome shotgun (WGS) entry which is preliminary data.</text>
</comment>
<organism evidence="3 4">
    <name type="scientific">Caenorhabditis angaria</name>
    <dbReference type="NCBI Taxonomy" id="860376"/>
    <lineage>
        <taxon>Eukaryota</taxon>
        <taxon>Metazoa</taxon>
        <taxon>Ecdysozoa</taxon>
        <taxon>Nematoda</taxon>
        <taxon>Chromadorea</taxon>
        <taxon>Rhabditida</taxon>
        <taxon>Rhabditina</taxon>
        <taxon>Rhabditomorpha</taxon>
        <taxon>Rhabditoidea</taxon>
        <taxon>Rhabditidae</taxon>
        <taxon>Peloderinae</taxon>
        <taxon>Caenorhabditis</taxon>
    </lineage>
</organism>